<evidence type="ECO:0000256" key="1">
    <source>
        <dbReference type="ARBA" id="ARBA00022723"/>
    </source>
</evidence>
<dbReference type="InParanoid" id="D8QVT3"/>
<dbReference type="PANTHER" id="PTHR12109:SF3">
    <property type="entry name" value="RING FINGER PROTEIN 141"/>
    <property type="match status" value="1"/>
</dbReference>
<dbReference type="AlphaFoldDB" id="D8QVT3"/>
<dbReference type="PROSITE" id="PS00518">
    <property type="entry name" value="ZF_RING_1"/>
    <property type="match status" value="1"/>
</dbReference>
<keyword evidence="1" id="KW-0479">Metal-binding</keyword>
<dbReference type="EMBL" id="GL377567">
    <property type="protein sequence ID" value="EFJ36113.1"/>
    <property type="molecule type" value="Genomic_DNA"/>
</dbReference>
<keyword evidence="2 4" id="KW-0863">Zinc-finger</keyword>
<dbReference type="SUPFAM" id="SSF57850">
    <property type="entry name" value="RING/U-box"/>
    <property type="match status" value="1"/>
</dbReference>
<dbReference type="HOGENOM" id="CLU_1121666_0_0_1"/>
<dbReference type="Gene3D" id="3.30.40.10">
    <property type="entry name" value="Zinc/RING finger domain, C3HC4 (zinc finger)"/>
    <property type="match status" value="1"/>
</dbReference>
<dbReference type="Pfam" id="PF13445">
    <property type="entry name" value="zf-RING_UBOX"/>
    <property type="match status" value="1"/>
</dbReference>
<dbReference type="Proteomes" id="UP000001514">
    <property type="component" value="Unassembled WGS sequence"/>
</dbReference>
<organism evidence="7">
    <name type="scientific">Selaginella moellendorffii</name>
    <name type="common">Spikemoss</name>
    <dbReference type="NCBI Taxonomy" id="88036"/>
    <lineage>
        <taxon>Eukaryota</taxon>
        <taxon>Viridiplantae</taxon>
        <taxon>Streptophyta</taxon>
        <taxon>Embryophyta</taxon>
        <taxon>Tracheophyta</taxon>
        <taxon>Lycopodiopsida</taxon>
        <taxon>Selaginellales</taxon>
        <taxon>Selaginellaceae</taxon>
        <taxon>Selaginella</taxon>
    </lineage>
</organism>
<evidence type="ECO:0000256" key="3">
    <source>
        <dbReference type="ARBA" id="ARBA00022833"/>
    </source>
</evidence>
<accession>D8QVT3</accession>
<dbReference type="GO" id="GO:0051865">
    <property type="term" value="P:protein autoubiquitination"/>
    <property type="evidence" value="ECO:0000318"/>
    <property type="project" value="GO_Central"/>
</dbReference>
<gene>
    <name evidence="6" type="ORF">SELMODRAFT_404586</name>
</gene>
<dbReference type="GO" id="GO:0004842">
    <property type="term" value="F:ubiquitin-protein transferase activity"/>
    <property type="evidence" value="ECO:0000318"/>
    <property type="project" value="GO_Central"/>
</dbReference>
<evidence type="ECO:0000313" key="6">
    <source>
        <dbReference type="EMBL" id="EFJ36113.1"/>
    </source>
</evidence>
<keyword evidence="3" id="KW-0862">Zinc</keyword>
<dbReference type="SMART" id="SM00184">
    <property type="entry name" value="RING"/>
    <property type="match status" value="1"/>
</dbReference>
<dbReference type="InterPro" id="IPR013083">
    <property type="entry name" value="Znf_RING/FYVE/PHD"/>
</dbReference>
<dbReference type="Gramene" id="EFJ36113">
    <property type="protein sequence ID" value="EFJ36113"/>
    <property type="gene ID" value="SELMODRAFT_404586"/>
</dbReference>
<dbReference type="GO" id="GO:0008270">
    <property type="term" value="F:zinc ion binding"/>
    <property type="evidence" value="ECO:0007669"/>
    <property type="project" value="UniProtKB-KW"/>
</dbReference>
<dbReference type="InterPro" id="IPR001841">
    <property type="entry name" value="Znf_RING"/>
</dbReference>
<feature type="domain" description="RING-type" evidence="5">
    <location>
        <begin position="20"/>
        <end position="69"/>
    </location>
</feature>
<evidence type="ECO:0000256" key="2">
    <source>
        <dbReference type="ARBA" id="ARBA00022771"/>
    </source>
</evidence>
<reference evidence="6 7" key="1">
    <citation type="journal article" date="2011" name="Science">
        <title>The Selaginella genome identifies genetic changes associated with the evolution of vascular plants.</title>
        <authorList>
            <person name="Banks J.A."/>
            <person name="Nishiyama T."/>
            <person name="Hasebe M."/>
            <person name="Bowman J.L."/>
            <person name="Gribskov M."/>
            <person name="dePamphilis C."/>
            <person name="Albert V.A."/>
            <person name="Aono N."/>
            <person name="Aoyama T."/>
            <person name="Ambrose B.A."/>
            <person name="Ashton N.W."/>
            <person name="Axtell M.J."/>
            <person name="Barker E."/>
            <person name="Barker M.S."/>
            <person name="Bennetzen J.L."/>
            <person name="Bonawitz N.D."/>
            <person name="Chapple C."/>
            <person name="Cheng C."/>
            <person name="Correa L.G."/>
            <person name="Dacre M."/>
            <person name="DeBarry J."/>
            <person name="Dreyer I."/>
            <person name="Elias M."/>
            <person name="Engstrom E.M."/>
            <person name="Estelle M."/>
            <person name="Feng L."/>
            <person name="Finet C."/>
            <person name="Floyd S.K."/>
            <person name="Frommer W.B."/>
            <person name="Fujita T."/>
            <person name="Gramzow L."/>
            <person name="Gutensohn M."/>
            <person name="Harholt J."/>
            <person name="Hattori M."/>
            <person name="Heyl A."/>
            <person name="Hirai T."/>
            <person name="Hiwatashi Y."/>
            <person name="Ishikawa M."/>
            <person name="Iwata M."/>
            <person name="Karol K.G."/>
            <person name="Koehler B."/>
            <person name="Kolukisaoglu U."/>
            <person name="Kubo M."/>
            <person name="Kurata T."/>
            <person name="Lalonde S."/>
            <person name="Li K."/>
            <person name="Li Y."/>
            <person name="Litt A."/>
            <person name="Lyons E."/>
            <person name="Manning G."/>
            <person name="Maruyama T."/>
            <person name="Michael T.P."/>
            <person name="Mikami K."/>
            <person name="Miyazaki S."/>
            <person name="Morinaga S."/>
            <person name="Murata T."/>
            <person name="Mueller-Roeber B."/>
            <person name="Nelson D.R."/>
            <person name="Obara M."/>
            <person name="Oguri Y."/>
            <person name="Olmstead R.G."/>
            <person name="Onodera N."/>
            <person name="Petersen B.L."/>
            <person name="Pils B."/>
            <person name="Prigge M."/>
            <person name="Rensing S.A."/>
            <person name="Riano-Pachon D.M."/>
            <person name="Roberts A.W."/>
            <person name="Sato Y."/>
            <person name="Scheller H.V."/>
            <person name="Schulz B."/>
            <person name="Schulz C."/>
            <person name="Shakirov E.V."/>
            <person name="Shibagaki N."/>
            <person name="Shinohara N."/>
            <person name="Shippen D.E."/>
            <person name="Soerensen I."/>
            <person name="Sotooka R."/>
            <person name="Sugimoto N."/>
            <person name="Sugita M."/>
            <person name="Sumikawa N."/>
            <person name="Tanurdzic M."/>
            <person name="Theissen G."/>
            <person name="Ulvskov P."/>
            <person name="Wakazuki S."/>
            <person name="Weng J.K."/>
            <person name="Willats W.W."/>
            <person name="Wipf D."/>
            <person name="Wolf P.G."/>
            <person name="Yang L."/>
            <person name="Zimmer A.D."/>
            <person name="Zhu Q."/>
            <person name="Mitros T."/>
            <person name="Hellsten U."/>
            <person name="Loque D."/>
            <person name="Otillar R."/>
            <person name="Salamov A."/>
            <person name="Schmutz J."/>
            <person name="Shapiro H."/>
            <person name="Lindquist E."/>
            <person name="Lucas S."/>
            <person name="Rokhsar D."/>
            <person name="Grigoriev I.V."/>
        </authorList>
    </citation>
    <scope>NUCLEOTIDE SEQUENCE [LARGE SCALE GENOMIC DNA]</scope>
</reference>
<dbReference type="PANTHER" id="PTHR12109">
    <property type="entry name" value="RING FINGER PROTEIN 141-RELATED"/>
    <property type="match status" value="1"/>
</dbReference>
<dbReference type="InterPro" id="IPR027370">
    <property type="entry name" value="Znf-RING_euk"/>
</dbReference>
<protein>
    <recommendedName>
        <fullName evidence="5">RING-type domain-containing protein</fullName>
    </recommendedName>
</protein>
<proteinExistence type="predicted"/>
<name>D8QVT3_SELML</name>
<dbReference type="InterPro" id="IPR017907">
    <property type="entry name" value="Znf_RING_CS"/>
</dbReference>
<evidence type="ECO:0000256" key="4">
    <source>
        <dbReference type="PROSITE-ProRule" id="PRU00175"/>
    </source>
</evidence>
<sequence>MDVRDGDGDGDRGDGEGEACPICSSGISDVHTDCGHWFCLECLVEWVESAPSIRSCSTASTEWTCPLCRHALEAFDFDERWSDGTDREELRQRLRDYQQEISEPRGRGFGVAGSCALFDLLGFWSGDVQSFDLLAEGRGSAIDVNGTSVERLASKYAGRPKQAKLCQFLRFPEIPANFPANRNLVSFDVVSYSYRCEDWEAVHIPNHKFKTSVVRNLENSHNYLDASKINPSFQLIVADMRKVLAYHP</sequence>
<keyword evidence="7" id="KW-1185">Reference proteome</keyword>
<dbReference type="KEGG" id="smo:SELMODRAFT_404586"/>
<evidence type="ECO:0000313" key="7">
    <source>
        <dbReference type="Proteomes" id="UP000001514"/>
    </source>
</evidence>
<dbReference type="InterPro" id="IPR047126">
    <property type="entry name" value="RNF141-like"/>
</dbReference>
<evidence type="ECO:0000259" key="5">
    <source>
        <dbReference type="PROSITE" id="PS50089"/>
    </source>
</evidence>
<dbReference type="PROSITE" id="PS50089">
    <property type="entry name" value="ZF_RING_2"/>
    <property type="match status" value="1"/>
</dbReference>